<dbReference type="Pfam" id="PF13411">
    <property type="entry name" value="MerR_1"/>
    <property type="match status" value="1"/>
</dbReference>
<name>C7Q2K3_CATAD</name>
<dbReference type="EMBL" id="CP001700">
    <property type="protein sequence ID" value="ACU69845.1"/>
    <property type="molecule type" value="Genomic_DNA"/>
</dbReference>
<protein>
    <submittedName>
        <fullName evidence="3">Transcriptional regulator, MerR family</fullName>
    </submittedName>
</protein>
<sequence length="260" mass="27847">MRIGELAAIAGVTTRTVRYYHRVGLLPEPDRRLNGYREYGMRDAVTLVRVRRLVELGLSLDEVRDALDDDAGKSLTEILTELDADLARQETAIRKRRAALAELLERTSSGAGLGAEGPVSAELAALFAEMAQAGADRAGPEPAAAGKDRELLAMLEASTGPGHAEWFSALTGALSGDPGAMARAYEVYARFDDLAEADTDDPRIPELAAAMANTMPEGPTYAAVPSDDGTFAEAFFADFPPAQAEVLRRAAELLRERGRS</sequence>
<dbReference type="KEGG" id="cai:Caci_0913"/>
<dbReference type="PANTHER" id="PTHR30204:SF93">
    <property type="entry name" value="HTH MERR-TYPE DOMAIN-CONTAINING PROTEIN"/>
    <property type="match status" value="1"/>
</dbReference>
<reference evidence="3 4" key="1">
    <citation type="journal article" date="2009" name="Stand. Genomic Sci.">
        <title>Complete genome sequence of Catenulispora acidiphila type strain (ID 139908).</title>
        <authorList>
            <person name="Copeland A."/>
            <person name="Lapidus A."/>
            <person name="Glavina Del Rio T."/>
            <person name="Nolan M."/>
            <person name="Lucas S."/>
            <person name="Chen F."/>
            <person name="Tice H."/>
            <person name="Cheng J.F."/>
            <person name="Bruce D."/>
            <person name="Goodwin L."/>
            <person name="Pitluck S."/>
            <person name="Mikhailova N."/>
            <person name="Pati A."/>
            <person name="Ivanova N."/>
            <person name="Mavromatis K."/>
            <person name="Chen A."/>
            <person name="Palaniappan K."/>
            <person name="Chain P."/>
            <person name="Land M."/>
            <person name="Hauser L."/>
            <person name="Chang Y.J."/>
            <person name="Jeffries C.D."/>
            <person name="Chertkov O."/>
            <person name="Brettin T."/>
            <person name="Detter J.C."/>
            <person name="Han C."/>
            <person name="Ali Z."/>
            <person name="Tindall B.J."/>
            <person name="Goker M."/>
            <person name="Bristow J."/>
            <person name="Eisen J.A."/>
            <person name="Markowitz V."/>
            <person name="Hugenholtz P."/>
            <person name="Kyrpides N.C."/>
            <person name="Klenk H.P."/>
        </authorList>
    </citation>
    <scope>NUCLEOTIDE SEQUENCE [LARGE SCALE GENOMIC DNA]</scope>
    <source>
        <strain evidence="4">DSM 44928 / JCM 14897 / NBRC 102108 / NRRL B-24433 / ID139908</strain>
    </source>
</reference>
<dbReference type="PRINTS" id="PR00040">
    <property type="entry name" value="HTHMERR"/>
</dbReference>
<dbReference type="PROSITE" id="PS50937">
    <property type="entry name" value="HTH_MERR_2"/>
    <property type="match status" value="1"/>
</dbReference>
<dbReference type="CDD" id="cd00592">
    <property type="entry name" value="HTH_MerR-like"/>
    <property type="match status" value="1"/>
</dbReference>
<keyword evidence="4" id="KW-1185">Reference proteome</keyword>
<dbReference type="InterPro" id="IPR047057">
    <property type="entry name" value="MerR_fam"/>
</dbReference>
<dbReference type="AlphaFoldDB" id="C7Q2K3"/>
<evidence type="ECO:0000313" key="4">
    <source>
        <dbReference type="Proteomes" id="UP000000851"/>
    </source>
</evidence>
<dbReference type="SMART" id="SM00422">
    <property type="entry name" value="HTH_MERR"/>
    <property type="match status" value="1"/>
</dbReference>
<dbReference type="OrthoDB" id="4569196at2"/>
<gene>
    <name evidence="3" type="ordered locus">Caci_0913</name>
</gene>
<evidence type="ECO:0000259" key="2">
    <source>
        <dbReference type="PROSITE" id="PS50937"/>
    </source>
</evidence>
<evidence type="ECO:0000256" key="1">
    <source>
        <dbReference type="ARBA" id="ARBA00023125"/>
    </source>
</evidence>
<dbReference type="GO" id="GO:0003700">
    <property type="term" value="F:DNA-binding transcription factor activity"/>
    <property type="evidence" value="ECO:0007669"/>
    <property type="project" value="InterPro"/>
</dbReference>
<dbReference type="SUPFAM" id="SSF46955">
    <property type="entry name" value="Putative DNA-binding domain"/>
    <property type="match status" value="1"/>
</dbReference>
<dbReference type="InterPro" id="IPR009061">
    <property type="entry name" value="DNA-bd_dom_put_sf"/>
</dbReference>
<feature type="domain" description="HTH merR-type" evidence="2">
    <location>
        <begin position="1"/>
        <end position="69"/>
    </location>
</feature>
<organism evidence="3 4">
    <name type="scientific">Catenulispora acidiphila (strain DSM 44928 / JCM 14897 / NBRC 102108 / NRRL B-24433 / ID139908)</name>
    <dbReference type="NCBI Taxonomy" id="479433"/>
    <lineage>
        <taxon>Bacteria</taxon>
        <taxon>Bacillati</taxon>
        <taxon>Actinomycetota</taxon>
        <taxon>Actinomycetes</taxon>
        <taxon>Catenulisporales</taxon>
        <taxon>Catenulisporaceae</taxon>
        <taxon>Catenulispora</taxon>
    </lineage>
</organism>
<dbReference type="HOGENOM" id="CLU_079903_1_0_11"/>
<evidence type="ECO:0000313" key="3">
    <source>
        <dbReference type="EMBL" id="ACU69845.1"/>
    </source>
</evidence>
<proteinExistence type="predicted"/>
<dbReference type="RefSeq" id="WP_012785140.1">
    <property type="nucleotide sequence ID" value="NC_013131.1"/>
</dbReference>
<dbReference type="STRING" id="479433.Caci_0913"/>
<keyword evidence="1" id="KW-0238">DNA-binding</keyword>
<dbReference type="Proteomes" id="UP000000851">
    <property type="component" value="Chromosome"/>
</dbReference>
<dbReference type="InterPro" id="IPR000551">
    <property type="entry name" value="MerR-type_HTH_dom"/>
</dbReference>
<accession>C7Q2K3</accession>
<dbReference type="PANTHER" id="PTHR30204">
    <property type="entry name" value="REDOX-CYCLING DRUG-SENSING TRANSCRIPTIONAL ACTIVATOR SOXR"/>
    <property type="match status" value="1"/>
</dbReference>
<dbReference type="eggNOG" id="COG0789">
    <property type="taxonomic scope" value="Bacteria"/>
</dbReference>
<dbReference type="GO" id="GO:0003677">
    <property type="term" value="F:DNA binding"/>
    <property type="evidence" value="ECO:0007669"/>
    <property type="project" value="UniProtKB-KW"/>
</dbReference>
<dbReference type="InParanoid" id="C7Q2K3"/>
<dbReference type="Gene3D" id="1.10.1660.10">
    <property type="match status" value="1"/>
</dbReference>